<evidence type="ECO:0000256" key="7">
    <source>
        <dbReference type="ARBA" id="ARBA00022490"/>
    </source>
</evidence>
<dbReference type="InterPro" id="IPR036565">
    <property type="entry name" value="Mur-like_cat_sf"/>
</dbReference>
<dbReference type="InterPro" id="IPR013221">
    <property type="entry name" value="Mur_ligase_cen"/>
</dbReference>
<dbReference type="Pfam" id="PF02875">
    <property type="entry name" value="Mur_ligase_C"/>
    <property type="match status" value="1"/>
</dbReference>
<dbReference type="SUPFAM" id="SSF51984">
    <property type="entry name" value="MurCD N-terminal domain"/>
    <property type="match status" value="1"/>
</dbReference>
<evidence type="ECO:0000259" key="19">
    <source>
        <dbReference type="Pfam" id="PF02875"/>
    </source>
</evidence>
<keyword evidence="17 18" id="KW-0132">Cell division</keyword>
<evidence type="ECO:0000256" key="8">
    <source>
        <dbReference type="ARBA" id="ARBA00022598"/>
    </source>
</evidence>
<dbReference type="Proteomes" id="UP000037778">
    <property type="component" value="Unassembled WGS sequence"/>
</dbReference>
<dbReference type="InterPro" id="IPR005762">
    <property type="entry name" value="MurD"/>
</dbReference>
<keyword evidence="13 17" id="KW-0961">Cell wall biogenesis/degradation</keyword>
<evidence type="ECO:0000256" key="5">
    <source>
        <dbReference type="ARBA" id="ARBA00012212"/>
    </source>
</evidence>
<dbReference type="Gene3D" id="3.40.1190.10">
    <property type="entry name" value="Mur-like, catalytic domain"/>
    <property type="match status" value="1"/>
</dbReference>
<keyword evidence="22" id="KW-1185">Reference proteome</keyword>
<name>A0A0M9DCS5_9LACO</name>
<dbReference type="Gene3D" id="3.40.50.720">
    <property type="entry name" value="NAD(P)-binding Rossmann-like Domain"/>
    <property type="match status" value="1"/>
</dbReference>
<evidence type="ECO:0000256" key="9">
    <source>
        <dbReference type="ARBA" id="ARBA00022741"/>
    </source>
</evidence>
<dbReference type="GO" id="GO:0009252">
    <property type="term" value="P:peptidoglycan biosynthetic process"/>
    <property type="evidence" value="ECO:0007669"/>
    <property type="project" value="UniProtKB-UniRule"/>
</dbReference>
<reference evidence="21 22" key="1">
    <citation type="journal article" date="2015" name="Genome Biol. Evol.">
        <title>Functionally Structured Genomes in Lactobacillus kunkeei Colonizing the Honey Crop and Food Products of Honeybees and Stingless Bees.</title>
        <authorList>
            <person name="Tamarit D."/>
            <person name="Ellegaard K.M."/>
            <person name="Wikander J."/>
            <person name="Olofsson T."/>
            <person name="Vasquez A."/>
            <person name="Andersson S.G."/>
        </authorList>
    </citation>
    <scope>NUCLEOTIDE SEQUENCE [LARGE SCALE GENOMIC DNA]</scope>
    <source>
        <strain evidence="21 22">LAko</strain>
    </source>
</reference>
<evidence type="ECO:0000256" key="16">
    <source>
        <dbReference type="ARBA" id="ARBA00047632"/>
    </source>
</evidence>
<feature type="domain" description="Mur ligase C-terminal" evidence="19">
    <location>
        <begin position="315"/>
        <end position="428"/>
    </location>
</feature>
<keyword evidence="11 17" id="KW-0133">Cell shape</keyword>
<dbReference type="SUPFAM" id="SSF53244">
    <property type="entry name" value="MurD-like peptide ligases, peptide-binding domain"/>
    <property type="match status" value="1"/>
</dbReference>
<evidence type="ECO:0000256" key="14">
    <source>
        <dbReference type="ARBA" id="ARBA00030398"/>
    </source>
</evidence>
<gene>
    <name evidence="17 21" type="primary">murD</name>
    <name evidence="21" type="ORF">RZ71_08560</name>
</gene>
<dbReference type="InterPro" id="IPR036615">
    <property type="entry name" value="Mur_ligase_C_dom_sf"/>
</dbReference>
<keyword evidence="7 17" id="KW-0963">Cytoplasm</keyword>
<evidence type="ECO:0000256" key="3">
    <source>
        <dbReference type="ARBA" id="ARBA00004752"/>
    </source>
</evidence>
<protein>
    <recommendedName>
        <fullName evidence="6 17">UDP-N-acetylmuramoylalanine--D-glutamate ligase</fullName>
        <ecNumber evidence="5 17">6.3.2.9</ecNumber>
    </recommendedName>
    <alternativeName>
        <fullName evidence="15 17">D-glutamic acid-adding enzyme</fullName>
    </alternativeName>
    <alternativeName>
        <fullName evidence="14 17">UDP-N-acetylmuramoyl-L-alanyl-D-glutamate synthetase</fullName>
    </alternativeName>
</protein>
<sequence>MKNIDDYQNKNILVLGAGMSGINASKLLKQLNANVWLNDANPLKSDAKEELEKIGVEVIDAKQSPKILDDYNFDLIVKNPGIFYDNELIKEAIKRNIPITVEVEIASQVSEAPIVGVTGSNGKTTVSTMINDILNEERTTGHSYVAGNIGVPASTVTTKATKDDDIVLELSSFMLVGIKTLHPHIAVLNNVFSNHLDYHKTRENYVNAKMRITENQDENDYFVVNFDNEEWRELSKRSKAKVVPFSYDAVSTDGAYVKDEQIFFKDEFVMNVDEIRVPGQQNVQNALAAIAVAKIMGKSNSAIKKALSTFGGVRHRVQYVLTADGRKFYNDSKATDIEATQVALRSFKDNVVLIAGGLDRGYTFEKLEKDFADHVKAITLFGETKDLLADTAKKAGVKNIKIVNNMKEAVDEAWAMSQEGDIVLLSPANASWDQYDTFEQRGDEFIQLVEQKTGRKEEN</sequence>
<dbReference type="Gene3D" id="3.90.190.20">
    <property type="entry name" value="Mur ligase, C-terminal domain"/>
    <property type="match status" value="1"/>
</dbReference>
<dbReference type="HAMAP" id="MF_00639">
    <property type="entry name" value="MurD"/>
    <property type="match status" value="1"/>
</dbReference>
<evidence type="ECO:0000256" key="18">
    <source>
        <dbReference type="RuleBase" id="RU003664"/>
    </source>
</evidence>
<dbReference type="RefSeq" id="WP_053791878.1">
    <property type="nucleotide sequence ID" value="NZ_JXCY01000006.1"/>
</dbReference>
<dbReference type="PATRIC" id="fig|148814.8.peg.904"/>
<evidence type="ECO:0000259" key="20">
    <source>
        <dbReference type="Pfam" id="PF08245"/>
    </source>
</evidence>
<evidence type="ECO:0000256" key="13">
    <source>
        <dbReference type="ARBA" id="ARBA00023316"/>
    </source>
</evidence>
<evidence type="ECO:0000313" key="21">
    <source>
        <dbReference type="EMBL" id="KOY76405.1"/>
    </source>
</evidence>
<evidence type="ECO:0000256" key="12">
    <source>
        <dbReference type="ARBA" id="ARBA00022984"/>
    </source>
</evidence>
<dbReference type="Pfam" id="PF08245">
    <property type="entry name" value="Mur_ligase_M"/>
    <property type="match status" value="1"/>
</dbReference>
<feature type="binding site" evidence="17">
    <location>
        <begin position="119"/>
        <end position="125"/>
    </location>
    <ligand>
        <name>ATP</name>
        <dbReference type="ChEBI" id="CHEBI:30616"/>
    </ligand>
</feature>
<dbReference type="GO" id="GO:0005524">
    <property type="term" value="F:ATP binding"/>
    <property type="evidence" value="ECO:0007669"/>
    <property type="project" value="UniProtKB-UniRule"/>
</dbReference>
<evidence type="ECO:0000256" key="17">
    <source>
        <dbReference type="HAMAP-Rule" id="MF_00639"/>
    </source>
</evidence>
<dbReference type="InterPro" id="IPR004101">
    <property type="entry name" value="Mur_ligase_C"/>
</dbReference>
<evidence type="ECO:0000313" key="22">
    <source>
        <dbReference type="Proteomes" id="UP000037778"/>
    </source>
</evidence>
<organism evidence="21 22">
    <name type="scientific">Apilactobacillus kunkeei</name>
    <dbReference type="NCBI Taxonomy" id="148814"/>
    <lineage>
        <taxon>Bacteria</taxon>
        <taxon>Bacillati</taxon>
        <taxon>Bacillota</taxon>
        <taxon>Bacilli</taxon>
        <taxon>Lactobacillales</taxon>
        <taxon>Lactobacillaceae</taxon>
        <taxon>Apilactobacillus</taxon>
    </lineage>
</organism>
<dbReference type="UniPathway" id="UPA00219"/>
<comment type="subcellular location">
    <subcellularLocation>
        <location evidence="2 17 18">Cytoplasm</location>
    </subcellularLocation>
</comment>
<evidence type="ECO:0000256" key="10">
    <source>
        <dbReference type="ARBA" id="ARBA00022840"/>
    </source>
</evidence>
<dbReference type="AlphaFoldDB" id="A0A0M9DCS5"/>
<dbReference type="EC" id="6.3.2.9" evidence="5 17"/>
<evidence type="ECO:0000256" key="4">
    <source>
        <dbReference type="ARBA" id="ARBA00010416"/>
    </source>
</evidence>
<keyword evidence="17 18" id="KW-0131">Cell cycle</keyword>
<comment type="catalytic activity">
    <reaction evidence="16 17 18">
        <text>UDP-N-acetyl-alpha-D-muramoyl-L-alanine + D-glutamate + ATP = UDP-N-acetyl-alpha-D-muramoyl-L-alanyl-D-glutamate + ADP + phosphate + H(+)</text>
        <dbReference type="Rhea" id="RHEA:16429"/>
        <dbReference type="ChEBI" id="CHEBI:15378"/>
        <dbReference type="ChEBI" id="CHEBI:29986"/>
        <dbReference type="ChEBI" id="CHEBI:30616"/>
        <dbReference type="ChEBI" id="CHEBI:43474"/>
        <dbReference type="ChEBI" id="CHEBI:83898"/>
        <dbReference type="ChEBI" id="CHEBI:83900"/>
        <dbReference type="ChEBI" id="CHEBI:456216"/>
        <dbReference type="EC" id="6.3.2.9"/>
    </reaction>
</comment>
<dbReference type="GO" id="GO:0005737">
    <property type="term" value="C:cytoplasm"/>
    <property type="evidence" value="ECO:0007669"/>
    <property type="project" value="UniProtKB-SubCell"/>
</dbReference>
<dbReference type="GO" id="GO:0071555">
    <property type="term" value="P:cell wall organization"/>
    <property type="evidence" value="ECO:0007669"/>
    <property type="project" value="UniProtKB-KW"/>
</dbReference>
<dbReference type="GO" id="GO:0008764">
    <property type="term" value="F:UDP-N-acetylmuramoylalanine-D-glutamate ligase activity"/>
    <property type="evidence" value="ECO:0007669"/>
    <property type="project" value="UniProtKB-UniRule"/>
</dbReference>
<dbReference type="GO" id="GO:0008360">
    <property type="term" value="P:regulation of cell shape"/>
    <property type="evidence" value="ECO:0007669"/>
    <property type="project" value="UniProtKB-KW"/>
</dbReference>
<dbReference type="EMBL" id="JXCY01000006">
    <property type="protein sequence ID" value="KOY76405.1"/>
    <property type="molecule type" value="Genomic_DNA"/>
</dbReference>
<keyword evidence="10 17" id="KW-0067">ATP-binding</keyword>
<evidence type="ECO:0000256" key="6">
    <source>
        <dbReference type="ARBA" id="ARBA00015655"/>
    </source>
</evidence>
<dbReference type="PANTHER" id="PTHR43692:SF1">
    <property type="entry name" value="UDP-N-ACETYLMURAMOYLALANINE--D-GLUTAMATE LIGASE"/>
    <property type="match status" value="1"/>
</dbReference>
<dbReference type="NCBIfam" id="TIGR01087">
    <property type="entry name" value="murD"/>
    <property type="match status" value="1"/>
</dbReference>
<comment type="caution">
    <text evidence="21">The sequence shown here is derived from an EMBL/GenBank/DDBJ whole genome shotgun (WGS) entry which is preliminary data.</text>
</comment>
<evidence type="ECO:0000256" key="2">
    <source>
        <dbReference type="ARBA" id="ARBA00004496"/>
    </source>
</evidence>
<comment type="function">
    <text evidence="1 17 18">Cell wall formation. Catalyzes the addition of glutamate to the nucleotide precursor UDP-N-acetylmuramoyl-L-alanine (UMA).</text>
</comment>
<keyword evidence="12 17" id="KW-0573">Peptidoglycan synthesis</keyword>
<keyword evidence="9 17" id="KW-0547">Nucleotide-binding</keyword>
<evidence type="ECO:0000256" key="15">
    <source>
        <dbReference type="ARBA" id="ARBA00032324"/>
    </source>
</evidence>
<dbReference type="SUPFAM" id="SSF53623">
    <property type="entry name" value="MurD-like peptide ligases, catalytic domain"/>
    <property type="match status" value="1"/>
</dbReference>
<comment type="pathway">
    <text evidence="3 17 18">Cell wall biogenesis; peptidoglycan biosynthesis.</text>
</comment>
<comment type="similarity">
    <text evidence="4 17">Belongs to the MurCDEF family.</text>
</comment>
<accession>A0A0M9DCS5</accession>
<proteinExistence type="inferred from homology"/>
<evidence type="ECO:0000256" key="11">
    <source>
        <dbReference type="ARBA" id="ARBA00022960"/>
    </source>
</evidence>
<dbReference type="CDD" id="cd02440">
    <property type="entry name" value="AdoMet_MTases"/>
    <property type="match status" value="1"/>
</dbReference>
<dbReference type="GO" id="GO:0051301">
    <property type="term" value="P:cell division"/>
    <property type="evidence" value="ECO:0007669"/>
    <property type="project" value="UniProtKB-KW"/>
</dbReference>
<evidence type="ECO:0000256" key="1">
    <source>
        <dbReference type="ARBA" id="ARBA00002734"/>
    </source>
</evidence>
<feature type="domain" description="Mur ligase central" evidence="20">
    <location>
        <begin position="117"/>
        <end position="293"/>
    </location>
</feature>
<dbReference type="PANTHER" id="PTHR43692">
    <property type="entry name" value="UDP-N-ACETYLMURAMOYLALANINE--D-GLUTAMATE LIGASE"/>
    <property type="match status" value="1"/>
</dbReference>
<keyword evidence="8 17" id="KW-0436">Ligase</keyword>